<dbReference type="Proteomes" id="UP000183162">
    <property type="component" value="Unassembled WGS sequence"/>
</dbReference>
<evidence type="ECO:0000256" key="3">
    <source>
        <dbReference type="ARBA" id="ARBA00022475"/>
    </source>
</evidence>
<dbReference type="PANTHER" id="PTHR43221">
    <property type="entry name" value="PROTEASE HTPX"/>
    <property type="match status" value="1"/>
</dbReference>
<evidence type="ECO:0000256" key="2">
    <source>
        <dbReference type="ARBA" id="ARBA00009779"/>
    </source>
</evidence>
<comment type="subcellular location">
    <subcellularLocation>
        <location evidence="1 12">Cell membrane</location>
        <topology evidence="1 12">Multi-pass membrane protein</topology>
    </subcellularLocation>
</comment>
<gene>
    <name evidence="12" type="primary">htpX</name>
    <name evidence="14" type="ORF">SAMN05216400_1040</name>
</gene>
<evidence type="ECO:0000256" key="10">
    <source>
        <dbReference type="ARBA" id="ARBA00023049"/>
    </source>
</evidence>
<dbReference type="GO" id="GO:0004222">
    <property type="term" value="F:metalloendopeptidase activity"/>
    <property type="evidence" value="ECO:0007669"/>
    <property type="project" value="UniProtKB-UniRule"/>
</dbReference>
<keyword evidence="3 12" id="KW-1003">Cell membrane</keyword>
<evidence type="ECO:0000256" key="6">
    <source>
        <dbReference type="ARBA" id="ARBA00022723"/>
    </source>
</evidence>
<dbReference type="InterPro" id="IPR001915">
    <property type="entry name" value="Peptidase_M48"/>
</dbReference>
<evidence type="ECO:0000256" key="4">
    <source>
        <dbReference type="ARBA" id="ARBA00022670"/>
    </source>
</evidence>
<dbReference type="Pfam" id="PF01435">
    <property type="entry name" value="Peptidase_M48"/>
    <property type="match status" value="1"/>
</dbReference>
<dbReference type="Gene3D" id="3.30.2010.10">
    <property type="entry name" value="Metalloproteases ('zincins'), catalytic domain"/>
    <property type="match status" value="1"/>
</dbReference>
<dbReference type="PANTHER" id="PTHR43221:SF1">
    <property type="entry name" value="PROTEASE HTPX"/>
    <property type="match status" value="1"/>
</dbReference>
<feature type="active site" evidence="12">
    <location>
        <position position="145"/>
    </location>
</feature>
<keyword evidence="4 12" id="KW-0645">Protease</keyword>
<feature type="transmembrane region" description="Helical" evidence="12">
    <location>
        <begin position="40"/>
        <end position="60"/>
    </location>
</feature>
<evidence type="ECO:0000256" key="5">
    <source>
        <dbReference type="ARBA" id="ARBA00022692"/>
    </source>
</evidence>
<keyword evidence="10 12" id="KW-0482">Metalloprotease</keyword>
<feature type="binding site" evidence="12">
    <location>
        <position position="144"/>
    </location>
    <ligand>
        <name>Zn(2+)</name>
        <dbReference type="ChEBI" id="CHEBI:29105"/>
        <note>catalytic</note>
    </ligand>
</feature>
<keyword evidence="8 12" id="KW-0862">Zinc</keyword>
<comment type="cofactor">
    <cofactor evidence="12">
        <name>Zn(2+)</name>
        <dbReference type="ChEBI" id="CHEBI:29105"/>
    </cofactor>
    <text evidence="12">Binds 1 zinc ion per subunit.</text>
</comment>
<feature type="binding site" evidence="12">
    <location>
        <position position="227"/>
    </location>
    <ligand>
        <name>Zn(2+)</name>
        <dbReference type="ChEBI" id="CHEBI:29105"/>
        <note>catalytic</note>
    </ligand>
</feature>
<protein>
    <recommendedName>
        <fullName evidence="12">Protease HtpX homolog</fullName>
        <ecNumber evidence="12">3.4.24.-</ecNumber>
    </recommendedName>
</protein>
<evidence type="ECO:0000259" key="13">
    <source>
        <dbReference type="Pfam" id="PF01435"/>
    </source>
</evidence>
<dbReference type="GO" id="GO:0005886">
    <property type="term" value="C:plasma membrane"/>
    <property type="evidence" value="ECO:0007669"/>
    <property type="project" value="UniProtKB-SubCell"/>
</dbReference>
<evidence type="ECO:0000256" key="12">
    <source>
        <dbReference type="HAMAP-Rule" id="MF_00188"/>
    </source>
</evidence>
<dbReference type="NCBIfam" id="NF003425">
    <property type="entry name" value="PRK04897.1"/>
    <property type="match status" value="1"/>
</dbReference>
<dbReference type="GO" id="GO:0008270">
    <property type="term" value="F:zinc ion binding"/>
    <property type="evidence" value="ECO:0007669"/>
    <property type="project" value="UniProtKB-UniRule"/>
</dbReference>
<dbReference type="EMBL" id="FNGX01000002">
    <property type="protein sequence ID" value="SDL55634.1"/>
    <property type="molecule type" value="Genomic_DNA"/>
</dbReference>
<dbReference type="InterPro" id="IPR050083">
    <property type="entry name" value="HtpX_protease"/>
</dbReference>
<keyword evidence="7 12" id="KW-0378">Hydrolase</keyword>
<comment type="similarity">
    <text evidence="2 12">Belongs to the peptidase M48B family.</text>
</comment>
<feature type="transmembrane region" description="Helical" evidence="12">
    <location>
        <begin position="195"/>
        <end position="218"/>
    </location>
</feature>
<dbReference type="CDD" id="cd07340">
    <property type="entry name" value="M48B_Htpx_like"/>
    <property type="match status" value="1"/>
</dbReference>
<evidence type="ECO:0000313" key="14">
    <source>
        <dbReference type="EMBL" id="SDL55634.1"/>
    </source>
</evidence>
<dbReference type="AlphaFoldDB" id="A0A1G9L1C1"/>
<proteinExistence type="inferred from homology"/>
<dbReference type="EC" id="3.4.24.-" evidence="12"/>
<evidence type="ECO:0000256" key="8">
    <source>
        <dbReference type="ARBA" id="ARBA00022833"/>
    </source>
</evidence>
<sequence length="300" mass="32811">MMLYDQIASNKRKTVVLLFVFFMLLAAIGAAVGYLWLDSLGFGVVIALIVGGIYAGSMIFQSTNVVMSMNNAREVSEAEAPQLYHIVEDMAMVAQIPMPRVFIVEDDSLNAFATGSSPENAAVAATTGLLKLMNREELEGVIGHEVSHIRNYDIRISTIAVALASAITMIASFGSRMMWFGGGSRRRSDDRDEGALGIIILILSLISLILAPLAATLVQLAISRQREFLADASSVELTRNPEGMIKALQKLEQSSPMHHPVDQASATLYINDPLKKGERFSSLFNTHPSISDRIDRLRHM</sequence>
<keyword evidence="9 12" id="KW-1133">Transmembrane helix</keyword>
<name>A0A1G9L1C1_STREI</name>
<keyword evidence="11 12" id="KW-0472">Membrane</keyword>
<accession>A0A1G9L1C1</accession>
<evidence type="ECO:0000256" key="9">
    <source>
        <dbReference type="ARBA" id="ARBA00022989"/>
    </source>
</evidence>
<evidence type="ECO:0000256" key="11">
    <source>
        <dbReference type="ARBA" id="ARBA00023136"/>
    </source>
</evidence>
<keyword evidence="5 12" id="KW-0812">Transmembrane</keyword>
<evidence type="ECO:0000256" key="7">
    <source>
        <dbReference type="ARBA" id="ARBA00022801"/>
    </source>
</evidence>
<organism evidence="14 15">
    <name type="scientific">Streptococcus equinus</name>
    <name type="common">Streptococcus bovis</name>
    <dbReference type="NCBI Taxonomy" id="1335"/>
    <lineage>
        <taxon>Bacteria</taxon>
        <taxon>Bacillati</taxon>
        <taxon>Bacillota</taxon>
        <taxon>Bacilli</taxon>
        <taxon>Lactobacillales</taxon>
        <taxon>Streptococcaceae</taxon>
        <taxon>Streptococcus</taxon>
    </lineage>
</organism>
<feature type="binding site" evidence="12">
    <location>
        <position position="148"/>
    </location>
    <ligand>
        <name>Zn(2+)</name>
        <dbReference type="ChEBI" id="CHEBI:29105"/>
        <note>catalytic</note>
    </ligand>
</feature>
<feature type="domain" description="Peptidase M48" evidence="13">
    <location>
        <begin position="78"/>
        <end position="299"/>
    </location>
</feature>
<reference evidence="14 15" key="1">
    <citation type="submission" date="2016-10" db="EMBL/GenBank/DDBJ databases">
        <authorList>
            <person name="de Groot N.N."/>
        </authorList>
    </citation>
    <scope>NUCLEOTIDE SEQUENCE [LARGE SCALE GENOMIC DNA]</scope>
    <source>
        <strain evidence="14 15">Sb09</strain>
    </source>
</reference>
<evidence type="ECO:0000313" key="15">
    <source>
        <dbReference type="Proteomes" id="UP000183162"/>
    </source>
</evidence>
<evidence type="ECO:0000256" key="1">
    <source>
        <dbReference type="ARBA" id="ARBA00004651"/>
    </source>
</evidence>
<feature type="transmembrane region" description="Helical" evidence="12">
    <location>
        <begin position="156"/>
        <end position="175"/>
    </location>
</feature>
<keyword evidence="14" id="KW-0346">Stress response</keyword>
<keyword evidence="6 12" id="KW-0479">Metal-binding</keyword>
<dbReference type="GO" id="GO:0006508">
    <property type="term" value="P:proteolysis"/>
    <property type="evidence" value="ECO:0007669"/>
    <property type="project" value="UniProtKB-KW"/>
</dbReference>
<dbReference type="InterPro" id="IPR022919">
    <property type="entry name" value="Pept_M48_protease_HtpX"/>
</dbReference>
<dbReference type="HAMAP" id="MF_00188">
    <property type="entry name" value="Pept_M48_protease_HtpX"/>
    <property type="match status" value="1"/>
</dbReference>